<dbReference type="AlphaFoldDB" id="A0A1B1B3J7"/>
<reference evidence="2 3" key="1">
    <citation type="submission" date="2016-06" db="EMBL/GenBank/DDBJ databases">
        <title>Complete genome sequence of Streptomyces griseochromogenes ATCC 14511, the Blasticidin S producer.</title>
        <authorList>
            <person name="Wu L."/>
        </authorList>
    </citation>
    <scope>NUCLEOTIDE SEQUENCE [LARGE SCALE GENOMIC DNA]</scope>
    <source>
        <strain evidence="2 3">ATCC 14511</strain>
    </source>
</reference>
<evidence type="ECO:0000256" key="1">
    <source>
        <dbReference type="SAM" id="MobiDB-lite"/>
    </source>
</evidence>
<organism evidence="2 3">
    <name type="scientific">Streptomyces griseochromogenes</name>
    <dbReference type="NCBI Taxonomy" id="68214"/>
    <lineage>
        <taxon>Bacteria</taxon>
        <taxon>Bacillati</taxon>
        <taxon>Actinomycetota</taxon>
        <taxon>Actinomycetes</taxon>
        <taxon>Kitasatosporales</taxon>
        <taxon>Streptomycetaceae</taxon>
        <taxon>Streptomyces</taxon>
    </lineage>
</organism>
<feature type="region of interest" description="Disordered" evidence="1">
    <location>
        <begin position="59"/>
        <end position="87"/>
    </location>
</feature>
<sequence length="87" mass="8631">MGVVDDAAAVVVAEDRVVECRQEPDGRGGVRMWARCGGQLEKLAAASVVEGDEFFADGFDRGGQSGEAVPGADVGGGGGPVGGEVAP</sequence>
<accession>A0A1B1B3J7</accession>
<proteinExistence type="predicted"/>
<evidence type="ECO:0000313" key="2">
    <source>
        <dbReference type="EMBL" id="ANP53380.1"/>
    </source>
</evidence>
<feature type="compositionally biased region" description="Gly residues" evidence="1">
    <location>
        <begin position="73"/>
        <end position="87"/>
    </location>
</feature>
<dbReference type="EMBL" id="CP016279">
    <property type="protein sequence ID" value="ANP53380.1"/>
    <property type="molecule type" value="Genomic_DNA"/>
</dbReference>
<name>A0A1B1B3J7_9ACTN</name>
<evidence type="ECO:0000313" key="3">
    <source>
        <dbReference type="Proteomes" id="UP000092659"/>
    </source>
</evidence>
<gene>
    <name evidence="2" type="ORF">AVL59_31040</name>
</gene>
<dbReference type="KEGG" id="sgs:AVL59_31040"/>
<dbReference type="Proteomes" id="UP000092659">
    <property type="component" value="Chromosome"/>
</dbReference>
<protein>
    <submittedName>
        <fullName evidence="2">Uncharacterized protein</fullName>
    </submittedName>
</protein>